<dbReference type="GeneID" id="41966554"/>
<dbReference type="InterPro" id="IPR018531">
    <property type="entry name" value="DUF1993"/>
</dbReference>
<gene>
    <name evidence="2" type="ORF">PgNI_11684</name>
</gene>
<dbReference type="AlphaFoldDB" id="A0A6P8ANC0"/>
<proteinExistence type="predicted"/>
<reference evidence="2" key="3">
    <citation type="submission" date="2025-08" db="UniProtKB">
        <authorList>
            <consortium name="RefSeq"/>
        </authorList>
    </citation>
    <scope>IDENTIFICATION</scope>
    <source>
        <strain evidence="2">NI907</strain>
    </source>
</reference>
<sequence length="221" mass="25595">MYKYAIPSSCRLRMFKLKRDSIAIHRGNYKQISTGPELTHSLKMASLYQQTIPVFIKYLKAMDGILVKGEKYADENEVKHDDMINYRIVPDMRGLAYQVQSCSNTARFVLSRVGKIPHVAMEDNETTFAELRERVARTIKILEEFDPKALDRPGDEALVMETRAGKFSFTCQTYISEFAIPNFHFHLSTAYCILRGQKVPLEAWDYLRDVFHKVPDAEEEK</sequence>
<dbReference type="Gene3D" id="1.20.120.450">
    <property type="entry name" value="dinb family like domain"/>
    <property type="match status" value="1"/>
</dbReference>
<reference evidence="2" key="2">
    <citation type="submission" date="2019-10" db="EMBL/GenBank/DDBJ databases">
        <authorList>
            <consortium name="NCBI Genome Project"/>
        </authorList>
    </citation>
    <scope>NUCLEOTIDE SEQUENCE</scope>
    <source>
        <strain evidence="2">NI907</strain>
    </source>
</reference>
<dbReference type="Pfam" id="PF09351">
    <property type="entry name" value="DUF1993"/>
    <property type="match status" value="1"/>
</dbReference>
<keyword evidence="1" id="KW-1185">Reference proteome</keyword>
<dbReference type="PANTHER" id="PTHR36922:SF1">
    <property type="entry name" value="DUF1993 DOMAIN-CONTAINING PROTEIN"/>
    <property type="match status" value="1"/>
</dbReference>
<evidence type="ECO:0000313" key="2">
    <source>
        <dbReference type="RefSeq" id="XP_030976396.1"/>
    </source>
</evidence>
<reference evidence="1 2" key="1">
    <citation type="journal article" date="2019" name="Mol. Biol. Evol.">
        <title>Blast fungal genomes show frequent chromosomal changes, gene gains and losses, and effector gene turnover.</title>
        <authorList>
            <person name="Gomez Luciano L.B."/>
            <person name="Jason Tsai I."/>
            <person name="Chuma I."/>
            <person name="Tosa Y."/>
            <person name="Chen Y.H."/>
            <person name="Li J.Y."/>
            <person name="Li M.Y."/>
            <person name="Jade Lu M.Y."/>
            <person name="Nakayashiki H."/>
            <person name="Li W.H."/>
        </authorList>
    </citation>
    <scope>NUCLEOTIDE SEQUENCE [LARGE SCALE GENOMIC DNA]</scope>
    <source>
        <strain evidence="1 2">NI907</strain>
    </source>
</reference>
<dbReference type="InterPro" id="IPR034660">
    <property type="entry name" value="DinB/YfiT-like"/>
</dbReference>
<accession>A0A6P8ANC0</accession>
<dbReference type="KEGG" id="pgri:PgNI_11684"/>
<name>A0A6P8ANC0_PYRGI</name>
<dbReference type="PANTHER" id="PTHR36922">
    <property type="entry name" value="BLL2446 PROTEIN"/>
    <property type="match status" value="1"/>
</dbReference>
<protein>
    <submittedName>
        <fullName evidence="2">Uncharacterized protein</fullName>
    </submittedName>
</protein>
<organism evidence="1 2">
    <name type="scientific">Pyricularia grisea</name>
    <name type="common">Crabgrass-specific blast fungus</name>
    <name type="synonym">Magnaporthe grisea</name>
    <dbReference type="NCBI Taxonomy" id="148305"/>
    <lineage>
        <taxon>Eukaryota</taxon>
        <taxon>Fungi</taxon>
        <taxon>Dikarya</taxon>
        <taxon>Ascomycota</taxon>
        <taxon>Pezizomycotina</taxon>
        <taxon>Sordariomycetes</taxon>
        <taxon>Sordariomycetidae</taxon>
        <taxon>Magnaporthales</taxon>
        <taxon>Pyriculariaceae</taxon>
        <taxon>Pyricularia</taxon>
    </lineage>
</organism>
<dbReference type="SUPFAM" id="SSF109854">
    <property type="entry name" value="DinB/YfiT-like putative metalloenzymes"/>
    <property type="match status" value="1"/>
</dbReference>
<dbReference type="Proteomes" id="UP000515153">
    <property type="component" value="Chromosome V"/>
</dbReference>
<evidence type="ECO:0000313" key="1">
    <source>
        <dbReference type="Proteomes" id="UP000515153"/>
    </source>
</evidence>
<dbReference type="RefSeq" id="XP_030976396.1">
    <property type="nucleotide sequence ID" value="XM_031131649.1"/>
</dbReference>